<evidence type="ECO:0000256" key="1">
    <source>
        <dbReference type="SAM" id="MobiDB-lite"/>
    </source>
</evidence>
<sequence>MLAKDREDREEGALYQSRDDARKPQQISSPSLSGTRDTTEERKKGTGRGECVAEPMEEGGGAEGQRGAEEDDVPHDAKTRARTPNENQKVGGRLLLYRARFPVTVASWLLAPRQQPLMHTPVATPYHGTAARTVVTPCLVLFGACLGLGH</sequence>
<evidence type="ECO:0000313" key="3">
    <source>
        <dbReference type="Proteomes" id="UP000182235"/>
    </source>
</evidence>
<dbReference type="EMBL" id="LGRN01000046">
    <property type="protein sequence ID" value="OJD18100.1"/>
    <property type="molecule type" value="Genomic_DNA"/>
</dbReference>
<dbReference type="AlphaFoldDB" id="A0A1J9QQG5"/>
<gene>
    <name evidence="2" type="ORF">AJ78_01873</name>
</gene>
<accession>A0A1J9QQG5</accession>
<name>A0A1J9QQG5_9EURO</name>
<dbReference type="VEuPathDB" id="FungiDB:AJ78_01873"/>
<feature type="compositionally biased region" description="Basic and acidic residues" evidence="1">
    <location>
        <begin position="1"/>
        <end position="23"/>
    </location>
</feature>
<feature type="region of interest" description="Disordered" evidence="1">
    <location>
        <begin position="1"/>
        <end position="87"/>
    </location>
</feature>
<comment type="caution">
    <text evidence="2">The sequence shown here is derived from an EMBL/GenBank/DDBJ whole genome shotgun (WGS) entry which is preliminary data.</text>
</comment>
<proteinExistence type="predicted"/>
<keyword evidence="3" id="KW-1185">Reference proteome</keyword>
<protein>
    <submittedName>
        <fullName evidence="2">Uncharacterized protein</fullName>
    </submittedName>
</protein>
<reference evidence="2 3" key="1">
    <citation type="submission" date="2015-07" db="EMBL/GenBank/DDBJ databases">
        <title>Emmonsia species relationships and genome sequence.</title>
        <authorList>
            <consortium name="The Broad Institute Genomics Platform"/>
            <person name="Cuomo C.A."/>
            <person name="Munoz J.F."/>
            <person name="Imamovic A."/>
            <person name="Priest M.E."/>
            <person name="Young S."/>
            <person name="Clay O.K."/>
            <person name="McEwen J.G."/>
        </authorList>
    </citation>
    <scope>NUCLEOTIDE SEQUENCE [LARGE SCALE GENOMIC DNA]</scope>
    <source>
        <strain evidence="2 3">UAMH 9510</strain>
    </source>
</reference>
<dbReference type="OrthoDB" id="10432572at2759"/>
<feature type="compositionally biased region" description="Polar residues" evidence="1">
    <location>
        <begin position="25"/>
        <end position="36"/>
    </location>
</feature>
<dbReference type="Proteomes" id="UP000182235">
    <property type="component" value="Unassembled WGS sequence"/>
</dbReference>
<organism evidence="2 3">
    <name type="scientific">Emergomyces pasteurianus Ep9510</name>
    <dbReference type="NCBI Taxonomy" id="1447872"/>
    <lineage>
        <taxon>Eukaryota</taxon>
        <taxon>Fungi</taxon>
        <taxon>Dikarya</taxon>
        <taxon>Ascomycota</taxon>
        <taxon>Pezizomycotina</taxon>
        <taxon>Eurotiomycetes</taxon>
        <taxon>Eurotiomycetidae</taxon>
        <taxon>Onygenales</taxon>
        <taxon>Ajellomycetaceae</taxon>
        <taxon>Emergomyces</taxon>
    </lineage>
</organism>
<evidence type="ECO:0000313" key="2">
    <source>
        <dbReference type="EMBL" id="OJD18100.1"/>
    </source>
</evidence>